<protein>
    <recommendedName>
        <fullName evidence="1">Glycosyltransferase 2-like domain-containing protein</fullName>
    </recommendedName>
</protein>
<dbReference type="RefSeq" id="WP_223912189.1">
    <property type="nucleotide sequence ID" value="NZ_AP024238.1"/>
</dbReference>
<dbReference type="CDD" id="cd06433">
    <property type="entry name" value="GT_2_WfgS_like"/>
    <property type="match status" value="1"/>
</dbReference>
<dbReference type="InterPro" id="IPR001173">
    <property type="entry name" value="Glyco_trans_2-like"/>
</dbReference>
<evidence type="ECO:0000313" key="2">
    <source>
        <dbReference type="EMBL" id="BCO27347.1"/>
    </source>
</evidence>
<keyword evidence="3" id="KW-1185">Reference proteome</keyword>
<sequence>MKKIVRVSVITPTFNSNATIERCVSSIKAQTYPDIEHIVIDGGSNDGTVELLHDLGVRYISEEDAGIYHAMNKGVRLASGEIIHILNSDDWYTDSNVISMMVEVMESGGYDLCHAQIAQVNMLGYKVCINGASVEKAQLLRKMKVAHPSCFVRTSVYRRYGDFSQGFRVAGDYDFILRIWDKINIAFVPKQIVQMQINGISSNNPIRSYKESMAVTLVHGKGVIPALFIFCYECIKHYVVMFFRNKQYQS</sequence>
<gene>
    <name evidence="2" type="ORF">MIZ03_2235</name>
</gene>
<proteinExistence type="predicted"/>
<evidence type="ECO:0000313" key="3">
    <source>
        <dbReference type="Proteomes" id="UP000824366"/>
    </source>
</evidence>
<dbReference type="EMBL" id="AP024238">
    <property type="protein sequence ID" value="BCO27347.1"/>
    <property type="molecule type" value="Genomic_DNA"/>
</dbReference>
<dbReference type="Pfam" id="PF00535">
    <property type="entry name" value="Glycos_transf_2"/>
    <property type="match status" value="1"/>
</dbReference>
<dbReference type="InterPro" id="IPR029044">
    <property type="entry name" value="Nucleotide-diphossugar_trans"/>
</dbReference>
<dbReference type="PANTHER" id="PTHR22916:SF67">
    <property type="entry name" value="COLANIC ACID BIOSYNTHESIS GLYCOSYL TRANSFERASE WCAE-RELATED"/>
    <property type="match status" value="1"/>
</dbReference>
<dbReference type="Proteomes" id="UP000824366">
    <property type="component" value="Chromosome"/>
</dbReference>
<dbReference type="PANTHER" id="PTHR22916">
    <property type="entry name" value="GLYCOSYLTRANSFERASE"/>
    <property type="match status" value="1"/>
</dbReference>
<dbReference type="SUPFAM" id="SSF53448">
    <property type="entry name" value="Nucleotide-diphospho-sugar transferases"/>
    <property type="match status" value="1"/>
</dbReference>
<dbReference type="Gene3D" id="3.90.550.10">
    <property type="entry name" value="Spore Coat Polysaccharide Biosynthesis Protein SpsA, Chain A"/>
    <property type="match status" value="1"/>
</dbReference>
<feature type="domain" description="Glycosyltransferase 2-like" evidence="1">
    <location>
        <begin position="8"/>
        <end position="122"/>
    </location>
</feature>
<evidence type="ECO:0000259" key="1">
    <source>
        <dbReference type="Pfam" id="PF00535"/>
    </source>
</evidence>
<reference evidence="2 3" key="1">
    <citation type="journal article" date="2021" name="Microbiol. Spectr.">
        <title>A Single Bacterium Capable of Oxidation and Reduction of Iron at Circumneutral pH.</title>
        <authorList>
            <person name="Kato S."/>
            <person name="Ohkuma M."/>
        </authorList>
    </citation>
    <scope>NUCLEOTIDE SEQUENCE [LARGE SCALE GENOMIC DNA]</scope>
    <source>
        <strain evidence="2 3">MIZ03</strain>
    </source>
</reference>
<accession>A0ABM7MM12</accession>
<organism evidence="2 3">
    <name type="scientific">Rhodoferax lithotrophicus</name>
    <dbReference type="NCBI Taxonomy" id="2798804"/>
    <lineage>
        <taxon>Bacteria</taxon>
        <taxon>Pseudomonadati</taxon>
        <taxon>Pseudomonadota</taxon>
        <taxon>Betaproteobacteria</taxon>
        <taxon>Burkholderiales</taxon>
        <taxon>Comamonadaceae</taxon>
        <taxon>Rhodoferax</taxon>
    </lineage>
</organism>
<name>A0ABM7MM12_9BURK</name>